<feature type="transmembrane region" description="Helical" evidence="1">
    <location>
        <begin position="12"/>
        <end position="36"/>
    </location>
</feature>
<accession>A0A8S1RNF0</accession>
<keyword evidence="3" id="KW-1185">Reference proteome</keyword>
<keyword evidence="1" id="KW-0812">Transmembrane</keyword>
<evidence type="ECO:0000256" key="1">
    <source>
        <dbReference type="SAM" id="Phobius"/>
    </source>
</evidence>
<keyword evidence="1" id="KW-1133">Transmembrane helix</keyword>
<dbReference type="AlphaFoldDB" id="A0A8S1RNF0"/>
<gene>
    <name evidence="2" type="ORF">PSON_ATCC_30995.1.T2400015</name>
</gene>
<evidence type="ECO:0000313" key="2">
    <source>
        <dbReference type="EMBL" id="CAD8129726.1"/>
    </source>
</evidence>
<reference evidence="2" key="1">
    <citation type="submission" date="2021-01" db="EMBL/GenBank/DDBJ databases">
        <authorList>
            <consortium name="Genoscope - CEA"/>
            <person name="William W."/>
        </authorList>
    </citation>
    <scope>NUCLEOTIDE SEQUENCE</scope>
</reference>
<name>A0A8S1RNF0_9CILI</name>
<evidence type="ECO:0000313" key="3">
    <source>
        <dbReference type="Proteomes" id="UP000692954"/>
    </source>
</evidence>
<sequence>MLGKSPGIVVKLFAMFVHNFGNLFIMIILNATITFLKIPIQKKKKSLSYDRFLNSQAAKVKATIDQFKLRKNISQKCLSIINSLNKIVNSQKKQ</sequence>
<organism evidence="2 3">
    <name type="scientific">Paramecium sonneborni</name>
    <dbReference type="NCBI Taxonomy" id="65129"/>
    <lineage>
        <taxon>Eukaryota</taxon>
        <taxon>Sar</taxon>
        <taxon>Alveolata</taxon>
        <taxon>Ciliophora</taxon>
        <taxon>Intramacronucleata</taxon>
        <taxon>Oligohymenophorea</taxon>
        <taxon>Peniculida</taxon>
        <taxon>Parameciidae</taxon>
        <taxon>Paramecium</taxon>
    </lineage>
</organism>
<proteinExistence type="predicted"/>
<keyword evidence="1" id="KW-0472">Membrane</keyword>
<protein>
    <submittedName>
        <fullName evidence="2">Uncharacterized protein</fullName>
    </submittedName>
</protein>
<comment type="caution">
    <text evidence="2">The sequence shown here is derived from an EMBL/GenBank/DDBJ whole genome shotgun (WGS) entry which is preliminary data.</text>
</comment>
<dbReference type="Proteomes" id="UP000692954">
    <property type="component" value="Unassembled WGS sequence"/>
</dbReference>
<dbReference type="EMBL" id="CAJJDN010000240">
    <property type="protein sequence ID" value="CAD8129726.1"/>
    <property type="molecule type" value="Genomic_DNA"/>
</dbReference>